<evidence type="ECO:0000313" key="2">
    <source>
        <dbReference type="EMBL" id="GER02650.1"/>
    </source>
</evidence>
<dbReference type="AlphaFoldDB" id="A0A5A7N5F7"/>
<proteinExistence type="predicted"/>
<dbReference type="InterPro" id="IPR002725">
    <property type="entry name" value="YgjP-like_metallopeptidase"/>
</dbReference>
<name>A0A5A7N5F7_9PROT</name>
<dbReference type="Gene3D" id="3.30.2010.10">
    <property type="entry name" value="Metalloproteases ('zincins'), catalytic domain"/>
    <property type="match status" value="1"/>
</dbReference>
<protein>
    <recommendedName>
        <fullName evidence="1">YgjP-like metallopeptidase domain-containing protein</fullName>
    </recommendedName>
</protein>
<dbReference type="EMBL" id="BKCN01000001">
    <property type="protein sequence ID" value="GER02650.1"/>
    <property type="molecule type" value="Genomic_DNA"/>
</dbReference>
<evidence type="ECO:0000259" key="1">
    <source>
        <dbReference type="Pfam" id="PF01863"/>
    </source>
</evidence>
<feature type="domain" description="YgjP-like metallopeptidase" evidence="1">
    <location>
        <begin position="5"/>
        <end position="115"/>
    </location>
</feature>
<gene>
    <name evidence="2" type="ORF">JCM17846_03320</name>
</gene>
<accession>A0A5A7N5F7</accession>
<keyword evidence="3" id="KW-1185">Reference proteome</keyword>
<sequence>MGGPPDRLEDRILRWLRAMAQDHLATQARQHASRLDVELGRVRVRDTISRWGSCTAAGDLSFNWRLVLAPPLIGDYVAAHEVAHRLHMDHSPHFWAVVDRLVPHRHEARLWLRQNGEALMRMGPPPG</sequence>
<dbReference type="Pfam" id="PF01863">
    <property type="entry name" value="YgjP-like"/>
    <property type="match status" value="1"/>
</dbReference>
<evidence type="ECO:0000313" key="3">
    <source>
        <dbReference type="Proteomes" id="UP000324996"/>
    </source>
</evidence>
<dbReference type="Proteomes" id="UP000324996">
    <property type="component" value="Unassembled WGS sequence"/>
</dbReference>
<comment type="caution">
    <text evidence="2">The sequence shown here is derived from an EMBL/GenBank/DDBJ whole genome shotgun (WGS) entry which is preliminary data.</text>
</comment>
<dbReference type="InterPro" id="IPR053136">
    <property type="entry name" value="UTP_pyrophosphatase-like"/>
</dbReference>
<dbReference type="PANTHER" id="PTHR30399:SF1">
    <property type="entry name" value="UTP PYROPHOSPHATASE"/>
    <property type="match status" value="1"/>
</dbReference>
<dbReference type="CDD" id="cd07344">
    <property type="entry name" value="M48_yhfN_like"/>
    <property type="match status" value="1"/>
</dbReference>
<dbReference type="PANTHER" id="PTHR30399">
    <property type="entry name" value="UNCHARACTERIZED PROTEIN YGJP"/>
    <property type="match status" value="1"/>
</dbReference>
<organism evidence="2 3">
    <name type="scientific">Iodidimonas nitroreducens</name>
    <dbReference type="NCBI Taxonomy" id="1236968"/>
    <lineage>
        <taxon>Bacteria</taxon>
        <taxon>Pseudomonadati</taxon>
        <taxon>Pseudomonadota</taxon>
        <taxon>Alphaproteobacteria</taxon>
        <taxon>Iodidimonadales</taxon>
        <taxon>Iodidimonadaceae</taxon>
        <taxon>Iodidimonas</taxon>
    </lineage>
</organism>
<reference evidence="2 3" key="1">
    <citation type="submission" date="2019-09" db="EMBL/GenBank/DDBJ databases">
        <title>NBRP : Genome information of microbial organism related human and environment.</title>
        <authorList>
            <person name="Hattori M."/>
            <person name="Oshima K."/>
            <person name="Inaba H."/>
            <person name="Suda W."/>
            <person name="Sakamoto M."/>
            <person name="Iino T."/>
            <person name="Kitahara M."/>
            <person name="Oshida Y."/>
            <person name="Iida T."/>
            <person name="Kudo T."/>
            <person name="Itoh T."/>
            <person name="Ohkuma M."/>
        </authorList>
    </citation>
    <scope>NUCLEOTIDE SEQUENCE [LARGE SCALE GENOMIC DNA]</scope>
    <source>
        <strain evidence="2 3">Q-1</strain>
    </source>
</reference>